<sequence>MTAFRWGPLDRAPLSPLSLEAAQRAGLHPDTYRAGYALATRAPWHILTAWECEEVSTPEAYAALTAWEGGRA</sequence>
<dbReference type="EMBL" id="CP115165">
    <property type="protein sequence ID" value="WDA57372.1"/>
    <property type="molecule type" value="Genomic_DNA"/>
</dbReference>
<gene>
    <name evidence="1" type="ORF">M8445_08280</name>
</gene>
<accession>A0ABY7UWU9</accession>
<proteinExistence type="predicted"/>
<keyword evidence="2" id="KW-1185">Reference proteome</keyword>
<organism evidence="1 2">
    <name type="scientific">Deinococcus aquaticus</name>
    <dbReference type="NCBI Taxonomy" id="328692"/>
    <lineage>
        <taxon>Bacteria</taxon>
        <taxon>Thermotogati</taxon>
        <taxon>Deinococcota</taxon>
        <taxon>Deinococci</taxon>
        <taxon>Deinococcales</taxon>
        <taxon>Deinococcaceae</taxon>
        <taxon>Deinococcus</taxon>
    </lineage>
</organism>
<evidence type="ECO:0000313" key="2">
    <source>
        <dbReference type="Proteomes" id="UP001217044"/>
    </source>
</evidence>
<evidence type="ECO:0000313" key="1">
    <source>
        <dbReference type="EMBL" id="WDA57372.1"/>
    </source>
</evidence>
<dbReference type="Proteomes" id="UP001217044">
    <property type="component" value="Chromosome"/>
</dbReference>
<name>A0ABY7UWU9_9DEIO</name>
<reference evidence="1 2" key="1">
    <citation type="submission" date="2022-12" db="EMBL/GenBank/DDBJ databases">
        <title>Genome Sequence of Deinococcus aquaticus Type Strain PB314.</title>
        <authorList>
            <person name="Albert C."/>
            <person name="Hill J."/>
            <person name="Boren L."/>
            <person name="Scholz-Ng S."/>
            <person name="Fatema N."/>
            <person name="Grosso R."/>
            <person name="Soboslay E."/>
            <person name="Tuohy J."/>
        </authorList>
    </citation>
    <scope>NUCLEOTIDE SEQUENCE [LARGE SCALE GENOMIC DNA]</scope>
    <source>
        <strain evidence="1 2">PB-314</strain>
    </source>
</reference>
<protein>
    <submittedName>
        <fullName evidence="1">Uncharacterized protein</fullName>
    </submittedName>
</protein>
<dbReference type="RefSeq" id="WP_273987282.1">
    <property type="nucleotide sequence ID" value="NZ_BAABQT010000007.1"/>
</dbReference>